<dbReference type="OrthoDB" id="9796523at2"/>
<dbReference type="STRING" id="13035.Dacsa_3244"/>
<keyword evidence="2" id="KW-1185">Reference proteome</keyword>
<reference evidence="1" key="1">
    <citation type="submission" date="2012-04" db="EMBL/GenBank/DDBJ databases">
        <title>Finished genome of Dactylococcopsis salina PCC 8305.</title>
        <authorList>
            <consortium name="US DOE Joint Genome Institute"/>
            <person name="Gugger M."/>
            <person name="Coursin T."/>
            <person name="Rippka R."/>
            <person name="Tandeau De Marsac N."/>
            <person name="Huntemann M."/>
            <person name="Wei C.-L."/>
            <person name="Han J."/>
            <person name="Detter J.C."/>
            <person name="Han C."/>
            <person name="Tapia R."/>
            <person name="Daligault H."/>
            <person name="Chen A."/>
            <person name="Krypides N."/>
            <person name="Mavromatis K."/>
            <person name="Markowitz V."/>
            <person name="Szeto E."/>
            <person name="Ivanova N."/>
            <person name="Ovchinnikova G."/>
            <person name="Pagani I."/>
            <person name="Pati A."/>
            <person name="Goodwin L."/>
            <person name="Peters L."/>
            <person name="Pitluck S."/>
            <person name="Woyke T."/>
            <person name="Kerfeld C."/>
        </authorList>
    </citation>
    <scope>NUCLEOTIDE SEQUENCE [LARGE SCALE GENOMIC DNA]</scope>
    <source>
        <strain evidence="1">PCC 8305</strain>
    </source>
</reference>
<accession>K9Z077</accession>
<dbReference type="InterPro" id="IPR025591">
    <property type="entry name" value="RloB"/>
</dbReference>
<dbReference type="EMBL" id="CP003944">
    <property type="protein sequence ID" value="AFZ51763.1"/>
    <property type="molecule type" value="Genomic_DNA"/>
</dbReference>
<dbReference type="PATRIC" id="fig|13035.3.peg.3675"/>
<organism evidence="1 2">
    <name type="scientific">Dactylococcopsis salina (strain PCC 8305)</name>
    <name type="common">Myxobactron salinum</name>
    <dbReference type="NCBI Taxonomy" id="13035"/>
    <lineage>
        <taxon>Bacteria</taxon>
        <taxon>Bacillati</taxon>
        <taxon>Cyanobacteriota</taxon>
        <taxon>Cyanophyceae</taxon>
        <taxon>Nodosilineales</taxon>
        <taxon>Cymatolegaceae</taxon>
        <taxon>Dactylococcopsis</taxon>
    </lineage>
</organism>
<dbReference type="Proteomes" id="UP000010482">
    <property type="component" value="Chromosome"/>
</dbReference>
<gene>
    <name evidence="1" type="ORF">Dacsa_3244</name>
</gene>
<dbReference type="AlphaFoldDB" id="K9Z077"/>
<evidence type="ECO:0000313" key="1">
    <source>
        <dbReference type="EMBL" id="AFZ51763.1"/>
    </source>
</evidence>
<proteinExistence type="predicted"/>
<dbReference type="HOGENOM" id="CLU_090993_1_0_3"/>
<dbReference type="KEGG" id="dsl:Dacsa_3244"/>
<name>K9Z077_DACS8</name>
<evidence type="ECO:0008006" key="3">
    <source>
        <dbReference type="Google" id="ProtNLM"/>
    </source>
</evidence>
<dbReference type="Pfam" id="PF13707">
    <property type="entry name" value="RloB"/>
    <property type="match status" value="1"/>
</dbReference>
<protein>
    <recommendedName>
        <fullName evidence="3">RloB-like protein</fullName>
    </recommendedName>
</protein>
<sequence>MDFFSNPYLVATEGEKTEEIYFNIFRTPEYRKNIQVKILSARRGNSSPKAVMKRLQSKAREMDLQSGDELWVVIDDDKRPKEQLQVIVNECKEKHNYFFAISNPCFELWLLLHQKNYKAPPTPELCEQELAKLFEKPYDKTNYEVSKLEPYIKNAIAHAQKLDTTDIPKEVGTGVYRLVEKLIKK</sequence>
<dbReference type="RefSeq" id="WP_015230740.1">
    <property type="nucleotide sequence ID" value="NC_019780.1"/>
</dbReference>
<evidence type="ECO:0000313" key="2">
    <source>
        <dbReference type="Proteomes" id="UP000010482"/>
    </source>
</evidence>
<dbReference type="eggNOG" id="ENOG5033324">
    <property type="taxonomic scope" value="Bacteria"/>
</dbReference>